<evidence type="ECO:0000313" key="2">
    <source>
        <dbReference type="Proteomes" id="UP000789342"/>
    </source>
</evidence>
<feature type="non-terminal residue" evidence="1">
    <location>
        <position position="1"/>
    </location>
</feature>
<reference evidence="1" key="1">
    <citation type="submission" date="2021-06" db="EMBL/GenBank/DDBJ databases">
        <authorList>
            <person name="Kallberg Y."/>
            <person name="Tangrot J."/>
            <person name="Rosling A."/>
        </authorList>
    </citation>
    <scope>NUCLEOTIDE SEQUENCE</scope>
    <source>
        <strain evidence="1">CL551</strain>
    </source>
</reference>
<name>A0A9N9NWD8_9GLOM</name>
<dbReference type="AlphaFoldDB" id="A0A9N9NWD8"/>
<gene>
    <name evidence="1" type="ORF">AMORRO_LOCUS16325</name>
</gene>
<protein>
    <submittedName>
        <fullName evidence="1">5732_t:CDS:1</fullName>
    </submittedName>
</protein>
<proteinExistence type="predicted"/>
<accession>A0A9N9NWD8</accession>
<organism evidence="1 2">
    <name type="scientific">Acaulospora morrowiae</name>
    <dbReference type="NCBI Taxonomy" id="94023"/>
    <lineage>
        <taxon>Eukaryota</taxon>
        <taxon>Fungi</taxon>
        <taxon>Fungi incertae sedis</taxon>
        <taxon>Mucoromycota</taxon>
        <taxon>Glomeromycotina</taxon>
        <taxon>Glomeromycetes</taxon>
        <taxon>Diversisporales</taxon>
        <taxon>Acaulosporaceae</taxon>
        <taxon>Acaulospora</taxon>
    </lineage>
</organism>
<evidence type="ECO:0000313" key="1">
    <source>
        <dbReference type="EMBL" id="CAG8766709.1"/>
    </source>
</evidence>
<dbReference type="EMBL" id="CAJVPV010043982">
    <property type="protein sequence ID" value="CAG8766709.1"/>
    <property type="molecule type" value="Genomic_DNA"/>
</dbReference>
<comment type="caution">
    <text evidence="1">The sequence shown here is derived from an EMBL/GenBank/DDBJ whole genome shotgun (WGS) entry which is preliminary data.</text>
</comment>
<dbReference type="OrthoDB" id="2437191at2759"/>
<keyword evidence="2" id="KW-1185">Reference proteome</keyword>
<dbReference type="Proteomes" id="UP000789342">
    <property type="component" value="Unassembled WGS sequence"/>
</dbReference>
<sequence>GMKMLGKMKIDLPDPQRGKNRLVEFTLTFGTMEVKATAINKRTGQTYESSFILEF</sequence>